<dbReference type="AlphaFoldDB" id="A0A0L0DVY4"/>
<reference evidence="2 3" key="1">
    <citation type="submission" date="2010-05" db="EMBL/GenBank/DDBJ databases">
        <title>The Genome Sequence of Thecamonas trahens ATCC 50062.</title>
        <authorList>
            <consortium name="The Broad Institute Genome Sequencing Platform"/>
            <person name="Russ C."/>
            <person name="Cuomo C."/>
            <person name="Shea T."/>
            <person name="Young S.K."/>
            <person name="Zeng Q."/>
            <person name="Koehrsen M."/>
            <person name="Haas B."/>
            <person name="Borodovsky M."/>
            <person name="Guigo R."/>
            <person name="Alvarado L."/>
            <person name="Berlin A."/>
            <person name="Bochicchio J."/>
            <person name="Borenstein D."/>
            <person name="Chapman S."/>
            <person name="Chen Z."/>
            <person name="Freedman E."/>
            <person name="Gellesch M."/>
            <person name="Goldberg J."/>
            <person name="Griggs A."/>
            <person name="Gujja S."/>
            <person name="Heilman E."/>
            <person name="Heiman D."/>
            <person name="Hepburn T."/>
            <person name="Howarth C."/>
            <person name="Jen D."/>
            <person name="Larson L."/>
            <person name="Mehta T."/>
            <person name="Park D."/>
            <person name="Pearson M."/>
            <person name="Roberts A."/>
            <person name="Saif S."/>
            <person name="Shenoy N."/>
            <person name="Sisk P."/>
            <person name="Stolte C."/>
            <person name="Sykes S."/>
            <person name="Thomson T."/>
            <person name="Walk T."/>
            <person name="White J."/>
            <person name="Yandava C."/>
            <person name="Burger G."/>
            <person name="Gray M.W."/>
            <person name="Holland P.W.H."/>
            <person name="King N."/>
            <person name="Lang F.B.F."/>
            <person name="Roger A.J."/>
            <person name="Ruiz-Trillo I."/>
            <person name="Lander E."/>
            <person name="Nusbaum C."/>
        </authorList>
    </citation>
    <scope>NUCLEOTIDE SEQUENCE [LARGE SCALE GENOMIC DNA]</scope>
    <source>
        <strain evidence="2 3">ATCC 50062</strain>
    </source>
</reference>
<evidence type="ECO:0000313" key="3">
    <source>
        <dbReference type="Proteomes" id="UP000054408"/>
    </source>
</evidence>
<feature type="region of interest" description="Disordered" evidence="1">
    <location>
        <begin position="290"/>
        <end position="343"/>
    </location>
</feature>
<dbReference type="RefSeq" id="XP_013760854.1">
    <property type="nucleotide sequence ID" value="XM_013905400.1"/>
</dbReference>
<evidence type="ECO:0000313" key="2">
    <source>
        <dbReference type="EMBL" id="KNC56337.1"/>
    </source>
</evidence>
<feature type="compositionally biased region" description="Basic and acidic residues" evidence="1">
    <location>
        <begin position="230"/>
        <end position="254"/>
    </location>
</feature>
<gene>
    <name evidence="2" type="ORF">AMSG_02307</name>
</gene>
<organism evidence="2 3">
    <name type="scientific">Thecamonas trahens ATCC 50062</name>
    <dbReference type="NCBI Taxonomy" id="461836"/>
    <lineage>
        <taxon>Eukaryota</taxon>
        <taxon>Apusozoa</taxon>
        <taxon>Apusomonadida</taxon>
        <taxon>Apusomonadidae</taxon>
        <taxon>Thecamonas</taxon>
    </lineage>
</organism>
<proteinExistence type="predicted"/>
<feature type="region of interest" description="Disordered" evidence="1">
    <location>
        <begin position="381"/>
        <end position="419"/>
    </location>
</feature>
<feature type="compositionally biased region" description="Low complexity" evidence="1">
    <location>
        <begin position="403"/>
        <end position="416"/>
    </location>
</feature>
<dbReference type="Proteomes" id="UP000054408">
    <property type="component" value="Unassembled WGS sequence"/>
</dbReference>
<dbReference type="GeneID" id="25561993"/>
<evidence type="ECO:0000256" key="1">
    <source>
        <dbReference type="SAM" id="MobiDB-lite"/>
    </source>
</evidence>
<sequence>MAAPGPDRGGSVAVPGVDQHRPNQAVGYGHGIGYGHGLPPQVAYPPPQLGYPSSHLGYPPHGGGYPPHGPPFPAASAPYPYPAYPLPPGPAPAHMLGTAALAQPSSGYSNPHPAAYPSPHPHQSQGGSYAQPGAGQWWGPDPAAAPHVARNRSFNGGSTSTGPALTRSLKGNTHRRAGENAGRSRKNGRGGGRQAPARRRTTGKTLSPHTRKLVSSKPLPSFQTRLQQSQERKEAKLRALAREAERKELEELRVRPRPSRTSAKLARFTKPLNERMDEWARNRDASITRKRNEQRYNERRSLPFRPQIGRKSTGIVARRGAGPVLRRMEQHAKDVNSRTERRRQELIRQREEDIRKNCTFKPTLDGAVLLGYKKPTRADASAALGSPQSATLGSDHGSLRNGSASRASHSARSSRSWLDAEVDEAEDPFLVGDDGEELILQEGDIYQGEDGLFYDHNGNQVELDEEDLIFEDEYEELE</sequence>
<feature type="compositionally biased region" description="Basic and acidic residues" evidence="1">
    <location>
        <begin position="326"/>
        <end position="343"/>
    </location>
</feature>
<protein>
    <submittedName>
        <fullName evidence="2">Uncharacterized protein</fullName>
    </submittedName>
</protein>
<feature type="region of interest" description="Disordered" evidence="1">
    <location>
        <begin position="1"/>
        <end position="76"/>
    </location>
</feature>
<feature type="compositionally biased region" description="Polar residues" evidence="1">
    <location>
        <begin position="152"/>
        <end position="163"/>
    </location>
</feature>
<feature type="region of interest" description="Disordered" evidence="1">
    <location>
        <begin position="91"/>
        <end position="269"/>
    </location>
</feature>
<name>A0A0L0DVY4_THETB</name>
<feature type="compositionally biased region" description="Pro residues" evidence="1">
    <location>
        <begin position="67"/>
        <end position="76"/>
    </location>
</feature>
<accession>A0A0L0DVY4</accession>
<keyword evidence="3" id="KW-1185">Reference proteome</keyword>
<dbReference type="EMBL" id="GL349441">
    <property type="protein sequence ID" value="KNC56337.1"/>
    <property type="molecule type" value="Genomic_DNA"/>
</dbReference>
<feature type="compositionally biased region" description="Basic and acidic residues" evidence="1">
    <location>
        <begin position="290"/>
        <end position="301"/>
    </location>
</feature>